<reference evidence="1" key="1">
    <citation type="submission" date="2018-05" db="EMBL/GenBank/DDBJ databases">
        <authorList>
            <person name="Lanie J.A."/>
            <person name="Ng W.-L."/>
            <person name="Kazmierczak K.M."/>
            <person name="Andrzejewski T.M."/>
            <person name="Davidsen T.M."/>
            <person name="Wayne K.J."/>
            <person name="Tettelin H."/>
            <person name="Glass J.I."/>
            <person name="Rusch D."/>
            <person name="Podicherti R."/>
            <person name="Tsui H.-C.T."/>
            <person name="Winkler M.E."/>
        </authorList>
    </citation>
    <scope>NUCLEOTIDE SEQUENCE</scope>
</reference>
<organism evidence="1">
    <name type="scientific">marine metagenome</name>
    <dbReference type="NCBI Taxonomy" id="408172"/>
    <lineage>
        <taxon>unclassified sequences</taxon>
        <taxon>metagenomes</taxon>
        <taxon>ecological metagenomes</taxon>
    </lineage>
</organism>
<sequence>MYFTIDGEMLTEWEEEKALDYIFEDINEKLFEERFYKEKTKGRGGRKPDPNKKIKEKYIQHYYENYVSRDVGDQTKAEASRLIHEKLKKYKPKDWQGNIYASETIRKILKKIK</sequence>
<evidence type="ECO:0000313" key="1">
    <source>
        <dbReference type="EMBL" id="SVD14472.1"/>
    </source>
</evidence>
<proteinExistence type="predicted"/>
<dbReference type="AlphaFoldDB" id="A0A382SY41"/>
<name>A0A382SY41_9ZZZZ</name>
<dbReference type="EMBL" id="UINC01132267">
    <property type="protein sequence ID" value="SVD14472.1"/>
    <property type="molecule type" value="Genomic_DNA"/>
</dbReference>
<protein>
    <submittedName>
        <fullName evidence="1">Uncharacterized protein</fullName>
    </submittedName>
</protein>
<gene>
    <name evidence="1" type="ORF">METZ01_LOCUS367326</name>
</gene>
<accession>A0A382SY41</accession>